<dbReference type="GO" id="GO:0008831">
    <property type="term" value="F:dTDP-4-dehydrorhamnose reductase activity"/>
    <property type="evidence" value="ECO:0007669"/>
    <property type="project" value="UniProtKB-EC"/>
</dbReference>
<evidence type="ECO:0000313" key="9">
    <source>
        <dbReference type="Proteomes" id="UP001144323"/>
    </source>
</evidence>
<organism evidence="8 9">
    <name type="scientific">Methylocystis echinoides</name>
    <dbReference type="NCBI Taxonomy" id="29468"/>
    <lineage>
        <taxon>Bacteria</taxon>
        <taxon>Pseudomonadati</taxon>
        <taxon>Pseudomonadota</taxon>
        <taxon>Alphaproteobacteria</taxon>
        <taxon>Hyphomicrobiales</taxon>
        <taxon>Methylocystaceae</taxon>
        <taxon>Methylocystis</taxon>
    </lineage>
</organism>
<evidence type="ECO:0000256" key="3">
    <source>
        <dbReference type="ARBA" id="ARBA00012929"/>
    </source>
</evidence>
<dbReference type="InterPro" id="IPR005913">
    <property type="entry name" value="dTDP_dehydrorham_reduct"/>
</dbReference>
<dbReference type="InterPro" id="IPR036291">
    <property type="entry name" value="NAD(P)-bd_dom_sf"/>
</dbReference>
<evidence type="ECO:0000256" key="5">
    <source>
        <dbReference type="ARBA" id="ARBA00048200"/>
    </source>
</evidence>
<dbReference type="InterPro" id="IPR029903">
    <property type="entry name" value="RmlD-like-bd"/>
</dbReference>
<gene>
    <name evidence="8" type="primary">rfbD</name>
    <name evidence="8" type="ORF">LMG27198_06020</name>
</gene>
<dbReference type="NCBIfam" id="TIGR01214">
    <property type="entry name" value="rmlD"/>
    <property type="match status" value="1"/>
</dbReference>
<dbReference type="PANTHER" id="PTHR10491">
    <property type="entry name" value="DTDP-4-DEHYDRORHAMNOSE REDUCTASE"/>
    <property type="match status" value="1"/>
</dbReference>
<evidence type="ECO:0000256" key="6">
    <source>
        <dbReference type="RuleBase" id="RU364082"/>
    </source>
</evidence>
<keyword evidence="6" id="KW-0560">Oxidoreductase</keyword>
<dbReference type="Proteomes" id="UP001144323">
    <property type="component" value="Unassembled WGS sequence"/>
</dbReference>
<dbReference type="CDD" id="cd05254">
    <property type="entry name" value="dTDP_HR_like_SDR_e"/>
    <property type="match status" value="1"/>
</dbReference>
<sequence>MTLRLAVTGLTGQVVSALIERAGKDVEITALGRPQLDLGMRNAVLASLRHARCDAIINAAAYTAVDKAESEAEVAMRVNGAGAAHVAEAAAELNAPLLHLSTDYVFDGTLDRPYREDDPTGPTSAYGRSKLAGEEHIRGIHPNHAILRTAWVYSPFGANFVKTMLRLGETREEVGVVADQLGNPTNALDIADALLVIARRLTQDPAPSLRGVVNLTGQGDASWADLAEATFEIAEQCGRRPVRVRRIATADYPTPARRPANSRLDNTKLAERYGVVLPPWRQSLEGCVTRLLREKAR</sequence>
<dbReference type="EC" id="1.1.1.133" evidence="3 6"/>
<protein>
    <recommendedName>
        <fullName evidence="4 6">dTDP-4-dehydrorhamnose reductase</fullName>
        <ecNumber evidence="3 6">1.1.1.133</ecNumber>
    </recommendedName>
</protein>
<evidence type="ECO:0000259" key="7">
    <source>
        <dbReference type="Pfam" id="PF04321"/>
    </source>
</evidence>
<dbReference type="Gene3D" id="3.90.25.10">
    <property type="entry name" value="UDP-galactose 4-epimerase, domain 1"/>
    <property type="match status" value="1"/>
</dbReference>
<comment type="function">
    <text evidence="6">Catalyzes the reduction of dTDP-6-deoxy-L-lyxo-4-hexulose to yield dTDP-L-rhamnose.</text>
</comment>
<reference evidence="8" key="1">
    <citation type="journal article" date="2023" name="Int. J. Syst. Evol. Microbiol.">
        <title>Methylocystis iwaonis sp. nov., a type II methane-oxidizing bacterium from surface soil of a rice paddy field in Japan, and emended description of the genus Methylocystis (ex Whittenbury et al. 1970) Bowman et al. 1993.</title>
        <authorList>
            <person name="Kaise H."/>
            <person name="Sawadogo J.B."/>
            <person name="Alam M.S."/>
            <person name="Ueno C."/>
            <person name="Dianou D."/>
            <person name="Shinjo R."/>
            <person name="Asakawa S."/>
        </authorList>
    </citation>
    <scope>NUCLEOTIDE SEQUENCE</scope>
    <source>
        <strain evidence="8">LMG27198</strain>
    </source>
</reference>
<keyword evidence="6" id="KW-0521">NADP</keyword>
<dbReference type="Pfam" id="PF04321">
    <property type="entry name" value="RmlD_sub_bind"/>
    <property type="match status" value="1"/>
</dbReference>
<evidence type="ECO:0000256" key="1">
    <source>
        <dbReference type="ARBA" id="ARBA00004781"/>
    </source>
</evidence>
<name>A0A9W6LQJ4_9HYPH</name>
<comment type="similarity">
    <text evidence="2 6">Belongs to the dTDP-4-dehydrorhamnose reductase family.</text>
</comment>
<dbReference type="EMBL" id="BSEC01000001">
    <property type="protein sequence ID" value="GLI91610.1"/>
    <property type="molecule type" value="Genomic_DNA"/>
</dbReference>
<comment type="cofactor">
    <cofactor evidence="6">
        <name>Mg(2+)</name>
        <dbReference type="ChEBI" id="CHEBI:18420"/>
    </cofactor>
    <text evidence="6">Binds 1 Mg(2+) ion per monomer.</text>
</comment>
<dbReference type="SUPFAM" id="SSF51735">
    <property type="entry name" value="NAD(P)-binding Rossmann-fold domains"/>
    <property type="match status" value="1"/>
</dbReference>
<accession>A0A9W6LQJ4</accession>
<dbReference type="RefSeq" id="WP_281800335.1">
    <property type="nucleotide sequence ID" value="NZ_BSEC01000001.1"/>
</dbReference>
<evidence type="ECO:0000256" key="4">
    <source>
        <dbReference type="ARBA" id="ARBA00017099"/>
    </source>
</evidence>
<dbReference type="AlphaFoldDB" id="A0A9W6LQJ4"/>
<dbReference type="Gene3D" id="3.40.50.720">
    <property type="entry name" value="NAD(P)-binding Rossmann-like Domain"/>
    <property type="match status" value="1"/>
</dbReference>
<keyword evidence="9" id="KW-1185">Reference proteome</keyword>
<comment type="pathway">
    <text evidence="1 6">Carbohydrate biosynthesis; dTDP-L-rhamnose biosynthesis.</text>
</comment>
<proteinExistence type="inferred from homology"/>
<evidence type="ECO:0000256" key="2">
    <source>
        <dbReference type="ARBA" id="ARBA00010944"/>
    </source>
</evidence>
<comment type="caution">
    <text evidence="8">The sequence shown here is derived from an EMBL/GenBank/DDBJ whole genome shotgun (WGS) entry which is preliminary data.</text>
</comment>
<dbReference type="PANTHER" id="PTHR10491:SF4">
    <property type="entry name" value="METHIONINE ADENOSYLTRANSFERASE 2 SUBUNIT BETA"/>
    <property type="match status" value="1"/>
</dbReference>
<feature type="domain" description="RmlD-like substrate binding" evidence="7">
    <location>
        <begin position="4"/>
        <end position="291"/>
    </location>
</feature>
<comment type="catalytic activity">
    <reaction evidence="5 6">
        <text>dTDP-beta-L-rhamnose + NADP(+) = dTDP-4-dehydro-beta-L-rhamnose + NADPH + H(+)</text>
        <dbReference type="Rhea" id="RHEA:21796"/>
        <dbReference type="ChEBI" id="CHEBI:15378"/>
        <dbReference type="ChEBI" id="CHEBI:57510"/>
        <dbReference type="ChEBI" id="CHEBI:57783"/>
        <dbReference type="ChEBI" id="CHEBI:58349"/>
        <dbReference type="ChEBI" id="CHEBI:62830"/>
        <dbReference type="EC" id="1.1.1.133"/>
    </reaction>
</comment>
<evidence type="ECO:0000313" key="8">
    <source>
        <dbReference type="EMBL" id="GLI91610.1"/>
    </source>
</evidence>